<dbReference type="RefSeq" id="WP_305109920.1">
    <property type="nucleotide sequence ID" value="NZ_JAUTIX010000001.1"/>
</dbReference>
<sequence length="206" mass="22173">MSNAPQHRLVYIRHGETQWSRTGRHTGSTDVPLTETGEEQARALAPVIAALRLQSPTVWVSPRMRAARTAELAGLTVTGVEPELAEWDYGDYEGLTSVEIRQDVAGWTVWDAVIPGGESIDAVAARADDVIAKARAAMADGDVVLVAHGHIGRVLAARFLDADPRFGRHLPVLPASASIFGYDHDGVPQLHQFGRTGYDAVGYGGR</sequence>
<feature type="binding site" evidence="2">
    <location>
        <begin position="26"/>
        <end position="27"/>
    </location>
    <ligand>
        <name>substrate</name>
    </ligand>
</feature>
<dbReference type="PANTHER" id="PTHR48100">
    <property type="entry name" value="BROAD-SPECIFICITY PHOSPHATASE YOR283W-RELATED"/>
    <property type="match status" value="1"/>
</dbReference>
<feature type="binding site" evidence="2">
    <location>
        <position position="65"/>
    </location>
    <ligand>
        <name>substrate</name>
    </ligand>
</feature>
<dbReference type="Gene3D" id="3.40.50.1240">
    <property type="entry name" value="Phosphoglycerate mutase-like"/>
    <property type="match status" value="1"/>
</dbReference>
<reference evidence="3" key="1">
    <citation type="submission" date="2023-08" db="EMBL/GenBank/DDBJ databases">
        <title>The draft genome of Tsukamurella strandjordii strain 050030.</title>
        <authorList>
            <person name="Zhao F."/>
            <person name="Feng Y."/>
            <person name="Zong Z."/>
        </authorList>
    </citation>
    <scope>NUCLEOTIDE SEQUENCE</scope>
    <source>
        <strain evidence="3">050030</strain>
    </source>
</reference>
<dbReference type="InterPro" id="IPR013078">
    <property type="entry name" value="His_Pase_superF_clade-1"/>
</dbReference>
<dbReference type="GO" id="GO:0101006">
    <property type="term" value="F:protein histidine phosphatase activity"/>
    <property type="evidence" value="ECO:0007669"/>
    <property type="project" value="TreeGrafter"/>
</dbReference>
<feature type="binding site" evidence="2">
    <location>
        <begin position="86"/>
        <end position="89"/>
    </location>
    <ligand>
        <name>substrate</name>
    </ligand>
</feature>
<feature type="active site" description="Tele-phosphohistidine intermediate" evidence="1">
    <location>
        <position position="14"/>
    </location>
</feature>
<dbReference type="CDD" id="cd07067">
    <property type="entry name" value="HP_PGM_like"/>
    <property type="match status" value="1"/>
</dbReference>
<dbReference type="InterPro" id="IPR029033">
    <property type="entry name" value="His_PPase_superfam"/>
</dbReference>
<gene>
    <name evidence="3" type="ORF">Q7X28_00180</name>
</gene>
<dbReference type="Proteomes" id="UP001178281">
    <property type="component" value="Unassembled WGS sequence"/>
</dbReference>
<organism evidence="3 4">
    <name type="scientific">Tsukamurella strandjordii</name>
    <dbReference type="NCBI Taxonomy" id="147577"/>
    <lineage>
        <taxon>Bacteria</taxon>
        <taxon>Bacillati</taxon>
        <taxon>Actinomycetota</taxon>
        <taxon>Actinomycetes</taxon>
        <taxon>Mycobacteriales</taxon>
        <taxon>Tsukamurellaceae</taxon>
        <taxon>Tsukamurella</taxon>
    </lineage>
</organism>
<protein>
    <submittedName>
        <fullName evidence="3">Histidine phosphatase family protein</fullName>
    </submittedName>
</protein>
<accession>A0AA90NBP0</accession>
<dbReference type="AlphaFoldDB" id="A0AA90NBP0"/>
<evidence type="ECO:0000256" key="1">
    <source>
        <dbReference type="PIRSR" id="PIRSR613078-1"/>
    </source>
</evidence>
<evidence type="ECO:0000313" key="4">
    <source>
        <dbReference type="Proteomes" id="UP001178281"/>
    </source>
</evidence>
<comment type="caution">
    <text evidence="3">The sequence shown here is derived from an EMBL/GenBank/DDBJ whole genome shotgun (WGS) entry which is preliminary data.</text>
</comment>
<dbReference type="GO" id="GO:0070297">
    <property type="term" value="P:regulation of phosphorelay signal transduction system"/>
    <property type="evidence" value="ECO:0007669"/>
    <property type="project" value="TreeGrafter"/>
</dbReference>
<dbReference type="SUPFAM" id="SSF53254">
    <property type="entry name" value="Phosphoglycerate mutase-like"/>
    <property type="match status" value="1"/>
</dbReference>
<keyword evidence="4" id="KW-1185">Reference proteome</keyword>
<dbReference type="SMART" id="SM00855">
    <property type="entry name" value="PGAM"/>
    <property type="match status" value="1"/>
</dbReference>
<dbReference type="EMBL" id="JAUTIX010000001">
    <property type="protein sequence ID" value="MDP0396328.1"/>
    <property type="molecule type" value="Genomic_DNA"/>
</dbReference>
<evidence type="ECO:0000313" key="3">
    <source>
        <dbReference type="EMBL" id="MDP0396328.1"/>
    </source>
</evidence>
<dbReference type="Pfam" id="PF00300">
    <property type="entry name" value="His_Phos_1"/>
    <property type="match status" value="1"/>
</dbReference>
<proteinExistence type="predicted"/>
<dbReference type="InterPro" id="IPR050275">
    <property type="entry name" value="PGM_Phosphatase"/>
</dbReference>
<evidence type="ECO:0000256" key="2">
    <source>
        <dbReference type="PIRSR" id="PIRSR613078-2"/>
    </source>
</evidence>
<feature type="active site" description="Proton donor/acceptor" evidence="1">
    <location>
        <position position="86"/>
    </location>
</feature>
<dbReference type="PANTHER" id="PTHR48100:SF15">
    <property type="entry name" value="SEDOHEPTULOSE 1,7-BISPHOSPHATASE"/>
    <property type="match status" value="1"/>
</dbReference>
<name>A0AA90NBP0_9ACTN</name>